<dbReference type="Gene3D" id="4.10.450.10">
    <property type="entry name" value="Glucose Oxidase, domain 2"/>
    <property type="match status" value="1"/>
</dbReference>
<dbReference type="SUPFAM" id="SSF51905">
    <property type="entry name" value="FAD/NAD(P)-binding domain"/>
    <property type="match status" value="1"/>
</dbReference>
<keyword evidence="3" id="KW-0285">Flavoprotein</keyword>
<dbReference type="Pfam" id="PF00732">
    <property type="entry name" value="GMC_oxred_N"/>
    <property type="match status" value="1"/>
</dbReference>
<keyword evidence="4" id="KW-0274">FAD</keyword>
<evidence type="ECO:0000256" key="3">
    <source>
        <dbReference type="ARBA" id="ARBA00022630"/>
    </source>
</evidence>
<evidence type="ECO:0000313" key="7">
    <source>
        <dbReference type="EMBL" id="CAD0098809.1"/>
    </source>
</evidence>
<proteinExistence type="inferred from homology"/>
<dbReference type="InterPro" id="IPR036188">
    <property type="entry name" value="FAD/NAD-bd_sf"/>
</dbReference>
<dbReference type="GO" id="GO:0050660">
    <property type="term" value="F:flavin adenine dinucleotide binding"/>
    <property type="evidence" value="ECO:0007669"/>
    <property type="project" value="InterPro"/>
</dbReference>
<name>A0A9N8K8A7_9PEZI</name>
<protein>
    <recommendedName>
        <fullName evidence="6">Glucose-methanol-choline oxidoreductase N-terminal domain-containing protein</fullName>
    </recommendedName>
</protein>
<evidence type="ECO:0000256" key="5">
    <source>
        <dbReference type="ARBA" id="ARBA00023002"/>
    </source>
</evidence>
<evidence type="ECO:0000256" key="1">
    <source>
        <dbReference type="ARBA" id="ARBA00001974"/>
    </source>
</evidence>
<comment type="caution">
    <text evidence="7">The sequence shown here is derived from an EMBL/GenBank/DDBJ whole genome shotgun (WGS) entry which is preliminary data.</text>
</comment>
<dbReference type="Gene3D" id="3.30.560.10">
    <property type="entry name" value="Glucose Oxidase, domain 3"/>
    <property type="match status" value="1"/>
</dbReference>
<evidence type="ECO:0000313" key="8">
    <source>
        <dbReference type="Proteomes" id="UP000714618"/>
    </source>
</evidence>
<keyword evidence="5" id="KW-0560">Oxidoreductase</keyword>
<dbReference type="Proteomes" id="UP000714618">
    <property type="component" value="Unassembled WGS sequence"/>
</dbReference>
<feature type="domain" description="Glucose-methanol-choline oxidoreductase N-terminal" evidence="6">
    <location>
        <begin position="183"/>
        <end position="197"/>
    </location>
</feature>
<reference evidence="7" key="1">
    <citation type="submission" date="2020-06" db="EMBL/GenBank/DDBJ databases">
        <authorList>
            <person name="Onetto C."/>
        </authorList>
    </citation>
    <scope>NUCLEOTIDE SEQUENCE</scope>
</reference>
<dbReference type="EMBL" id="CAIJEO010000009">
    <property type="protein sequence ID" value="CAD0098809.1"/>
    <property type="molecule type" value="Genomic_DNA"/>
</dbReference>
<organism evidence="7 8">
    <name type="scientific">Aureobasidium mustum</name>
    <dbReference type="NCBI Taxonomy" id="2773714"/>
    <lineage>
        <taxon>Eukaryota</taxon>
        <taxon>Fungi</taxon>
        <taxon>Dikarya</taxon>
        <taxon>Ascomycota</taxon>
        <taxon>Pezizomycotina</taxon>
        <taxon>Dothideomycetes</taxon>
        <taxon>Dothideomycetidae</taxon>
        <taxon>Dothideales</taxon>
        <taxon>Saccotheciaceae</taxon>
        <taxon>Aureobasidium</taxon>
    </lineage>
</organism>
<dbReference type="InterPro" id="IPR012132">
    <property type="entry name" value="GMC_OxRdtase"/>
</dbReference>
<comment type="similarity">
    <text evidence="2">Belongs to the GMC oxidoreductase family.</text>
</comment>
<gene>
    <name evidence="7" type="ORF">AWRI4233_LOCUS7633</name>
</gene>
<dbReference type="Gene3D" id="3.50.50.60">
    <property type="entry name" value="FAD/NAD(P)-binding domain"/>
    <property type="match status" value="1"/>
</dbReference>
<sequence length="200" mass="22096">MAYLRAQAAQIDAWEHLGNDGWNWESLLPYYKQSEHFQIPTEEQCLAGAAYDIDVHGTTGYLKTGWNTGLLGENVTSLINATYTSTGLPYIQEPNGGSMRGFTRYPATVDRELNVREDAGRAYYLPVQNRTNLDLYTNSFVQRMTWDKDSTSSTPRVSGVQFTDASGKQKVMSAKKEVILSAGALRSPLILELSGVGNSA</sequence>
<dbReference type="AlphaFoldDB" id="A0A9N8K8A7"/>
<dbReference type="OrthoDB" id="269227at2759"/>
<evidence type="ECO:0000256" key="4">
    <source>
        <dbReference type="ARBA" id="ARBA00022827"/>
    </source>
</evidence>
<evidence type="ECO:0000256" key="2">
    <source>
        <dbReference type="ARBA" id="ARBA00010790"/>
    </source>
</evidence>
<dbReference type="PANTHER" id="PTHR11552">
    <property type="entry name" value="GLUCOSE-METHANOL-CHOLINE GMC OXIDOREDUCTASE"/>
    <property type="match status" value="1"/>
</dbReference>
<keyword evidence="8" id="KW-1185">Reference proteome</keyword>
<dbReference type="PROSITE" id="PS00624">
    <property type="entry name" value="GMC_OXRED_2"/>
    <property type="match status" value="1"/>
</dbReference>
<dbReference type="GO" id="GO:0016614">
    <property type="term" value="F:oxidoreductase activity, acting on CH-OH group of donors"/>
    <property type="evidence" value="ECO:0007669"/>
    <property type="project" value="InterPro"/>
</dbReference>
<accession>A0A9N8K8A7</accession>
<evidence type="ECO:0000259" key="6">
    <source>
        <dbReference type="PROSITE" id="PS00624"/>
    </source>
</evidence>
<dbReference type="InterPro" id="IPR000172">
    <property type="entry name" value="GMC_OxRdtase_N"/>
</dbReference>
<dbReference type="InterPro" id="IPR027424">
    <property type="entry name" value="Glucose_Oxidase_domain_2"/>
</dbReference>
<comment type="cofactor">
    <cofactor evidence="1">
        <name>FAD</name>
        <dbReference type="ChEBI" id="CHEBI:57692"/>
    </cofactor>
</comment>
<dbReference type="PANTHER" id="PTHR11552:SF201">
    <property type="entry name" value="GLUCOSE-METHANOL-CHOLINE OXIDOREDUCTASE N-TERMINAL DOMAIN-CONTAINING PROTEIN"/>
    <property type="match status" value="1"/>
</dbReference>